<protein>
    <submittedName>
        <fullName evidence="1">Uncharacterized protein</fullName>
    </submittedName>
</protein>
<proteinExistence type="predicted"/>
<dbReference type="EMBL" id="JACHLK010000021">
    <property type="protein sequence ID" value="MBB6563619.1"/>
    <property type="molecule type" value="Genomic_DNA"/>
</dbReference>
<dbReference type="Proteomes" id="UP000575083">
    <property type="component" value="Unassembled WGS sequence"/>
</dbReference>
<evidence type="ECO:0000313" key="2">
    <source>
        <dbReference type="Proteomes" id="UP000575083"/>
    </source>
</evidence>
<comment type="caution">
    <text evidence="1">The sequence shown here is derived from an EMBL/GenBank/DDBJ whole genome shotgun (WGS) entry which is preliminary data.</text>
</comment>
<gene>
    <name evidence="1" type="ORF">HNP48_006343</name>
</gene>
<keyword evidence="2" id="KW-1185">Reference proteome</keyword>
<dbReference type="RefSeq" id="WP_184864837.1">
    <property type="nucleotide sequence ID" value="NZ_JACHLK010000021.1"/>
</dbReference>
<organism evidence="1 2">
    <name type="scientific">Acidovorax soli</name>
    <dbReference type="NCBI Taxonomy" id="592050"/>
    <lineage>
        <taxon>Bacteria</taxon>
        <taxon>Pseudomonadati</taxon>
        <taxon>Pseudomonadota</taxon>
        <taxon>Betaproteobacteria</taxon>
        <taxon>Burkholderiales</taxon>
        <taxon>Comamonadaceae</taxon>
        <taxon>Acidovorax</taxon>
    </lineage>
</organism>
<evidence type="ECO:0000313" key="1">
    <source>
        <dbReference type="EMBL" id="MBB6563619.1"/>
    </source>
</evidence>
<dbReference type="AlphaFoldDB" id="A0A7X0PKV5"/>
<sequence length="53" mass="5932">MRGSEEEHLGVEKARQHLQLLRGIALEQDMHAQLEAGHIGSPEEYVPLPDDEA</sequence>
<accession>A0A7X0PKV5</accession>
<name>A0A7X0PKV5_9BURK</name>
<reference evidence="1 2" key="1">
    <citation type="submission" date="2020-08" db="EMBL/GenBank/DDBJ databases">
        <title>Functional genomics of gut bacteria from endangered species of beetles.</title>
        <authorList>
            <person name="Carlos-Shanley C."/>
        </authorList>
    </citation>
    <scope>NUCLEOTIDE SEQUENCE [LARGE SCALE GENOMIC DNA]</scope>
    <source>
        <strain evidence="1 2">S00198</strain>
    </source>
</reference>